<proteinExistence type="predicted"/>
<sequence>MVIETSRLLMRKPQLQDFDRFWGMINDPVAKYYTGGITKLKYNQRLELFKDDCIVPFSDDAVEFAVIEKESGKYLGYCGFRSSDDLGGNEFLYGYCQDCWGQGYGFEAADAVLQHLFKTLRNDSYIATADAANIATVKILKKLGFRKASEVASENIGVVDKYVIEKGNYLARSRV</sequence>
<protein>
    <submittedName>
        <fullName evidence="2">Acetyltransferase (GNAT) domain-containing protein</fullName>
    </submittedName>
</protein>
<dbReference type="InterPro" id="IPR016181">
    <property type="entry name" value="Acyl_CoA_acyltransferase"/>
</dbReference>
<dbReference type="RefSeq" id="WP_090043093.1">
    <property type="nucleotide sequence ID" value="NZ_FOKI01000055.1"/>
</dbReference>
<dbReference type="AlphaFoldDB" id="A0A1I1B1M1"/>
<accession>A0A1I1B1M1</accession>
<reference evidence="2 3" key="1">
    <citation type="submission" date="2016-10" db="EMBL/GenBank/DDBJ databases">
        <authorList>
            <person name="de Groot N.N."/>
        </authorList>
    </citation>
    <scope>NUCLEOTIDE SEQUENCE [LARGE SCALE GENOMIC DNA]</scope>
    <source>
        <strain evidence="2 3">DSM 12271</strain>
    </source>
</reference>
<evidence type="ECO:0000259" key="1">
    <source>
        <dbReference type="PROSITE" id="PS51186"/>
    </source>
</evidence>
<keyword evidence="3" id="KW-1185">Reference proteome</keyword>
<dbReference type="InterPro" id="IPR051531">
    <property type="entry name" value="N-acetyltransferase"/>
</dbReference>
<dbReference type="PROSITE" id="PS51186">
    <property type="entry name" value="GNAT"/>
    <property type="match status" value="1"/>
</dbReference>
<evidence type="ECO:0000313" key="3">
    <source>
        <dbReference type="Proteomes" id="UP000198619"/>
    </source>
</evidence>
<evidence type="ECO:0000313" key="2">
    <source>
        <dbReference type="EMBL" id="SFB43546.1"/>
    </source>
</evidence>
<feature type="domain" description="N-acetyltransferase" evidence="1">
    <location>
        <begin position="8"/>
        <end position="165"/>
    </location>
</feature>
<dbReference type="STRING" id="84698.SAMN04488528_105513"/>
<dbReference type="GO" id="GO:0016747">
    <property type="term" value="F:acyltransferase activity, transferring groups other than amino-acyl groups"/>
    <property type="evidence" value="ECO:0007669"/>
    <property type="project" value="InterPro"/>
</dbReference>
<dbReference type="PANTHER" id="PTHR43792:SF1">
    <property type="entry name" value="N-ACETYLTRANSFERASE DOMAIN-CONTAINING PROTEIN"/>
    <property type="match status" value="1"/>
</dbReference>
<organism evidence="2 3">
    <name type="scientific">Clostridium frigidicarnis</name>
    <dbReference type="NCBI Taxonomy" id="84698"/>
    <lineage>
        <taxon>Bacteria</taxon>
        <taxon>Bacillati</taxon>
        <taxon>Bacillota</taxon>
        <taxon>Clostridia</taxon>
        <taxon>Eubacteriales</taxon>
        <taxon>Clostridiaceae</taxon>
        <taxon>Clostridium</taxon>
    </lineage>
</organism>
<dbReference type="OrthoDB" id="9798081at2"/>
<dbReference type="PANTHER" id="PTHR43792">
    <property type="entry name" value="GNAT FAMILY, PUTATIVE (AFU_ORTHOLOGUE AFUA_3G00765)-RELATED-RELATED"/>
    <property type="match status" value="1"/>
</dbReference>
<name>A0A1I1B1M1_9CLOT</name>
<dbReference type="InterPro" id="IPR000182">
    <property type="entry name" value="GNAT_dom"/>
</dbReference>
<dbReference type="Gene3D" id="3.40.630.30">
    <property type="match status" value="1"/>
</dbReference>
<dbReference type="SUPFAM" id="SSF55729">
    <property type="entry name" value="Acyl-CoA N-acyltransferases (Nat)"/>
    <property type="match status" value="1"/>
</dbReference>
<dbReference type="Proteomes" id="UP000198619">
    <property type="component" value="Unassembled WGS sequence"/>
</dbReference>
<gene>
    <name evidence="2" type="ORF">SAMN04488528_105513</name>
</gene>
<dbReference type="Pfam" id="PF13302">
    <property type="entry name" value="Acetyltransf_3"/>
    <property type="match status" value="1"/>
</dbReference>
<dbReference type="EMBL" id="FOKI01000055">
    <property type="protein sequence ID" value="SFB43546.1"/>
    <property type="molecule type" value="Genomic_DNA"/>
</dbReference>
<keyword evidence="2" id="KW-0808">Transferase</keyword>